<evidence type="ECO:0000313" key="2">
    <source>
        <dbReference type="Proteomes" id="UP000183567"/>
    </source>
</evidence>
<proteinExistence type="predicted"/>
<sequence length="490" mass="55972">MYKTIKDSTELQYLIELGAQGLMPIHPGPPTVSIAECLRILRDKANAWTSFDLSVTKRLRVPWFFNPKFITITHQRLTLSPWYDRGDVHIMPKVIDIMTCTPETARFPPCRWNEDNANPSPGAYSCNRYLDETQELVITVYMLSADTSTSDSIYQIHFRTISMDIEHHLANTSCLELTWWVPSNGERQSQKTEVTVLGDRVALYIEVLVEDIDELNSYWSLHVWGWRGGGQSDDIYLSGEEYSLLEIRFLSNEKLLAITSRCCIEEYNVEDLSSAPQFQARFRMPVIGLQNLWFPHPPVFHSTSSCARLAAPGERWIWTTNPEDRIICVMTSRPWSIFVIRAQLFFMDIPSSWFDAISEDELVVPWSSWGPHNSRCFPLDRDRSSQAVSGVGGFRIIQLIGTRMHMADFNPSAVARGVGKIVREPTTIPIGSMNSFTEDVTTYLPYVEVVNNDHEFGTLWDIILDEDKMLIITPANVASEQAIDVEIIEM</sequence>
<comment type="caution">
    <text evidence="1">The sequence shown here is derived from an EMBL/GenBank/DDBJ whole genome shotgun (WGS) entry which is preliminary data.</text>
</comment>
<gene>
    <name evidence="1" type="ORF">AZE42_06206</name>
</gene>
<keyword evidence="2" id="KW-1185">Reference proteome</keyword>
<reference evidence="1 2" key="1">
    <citation type="submission" date="2016-03" db="EMBL/GenBank/DDBJ databases">
        <title>Comparative genomics of the ectomycorrhizal sister species Rhizopogon vinicolor and Rhizopogon vesiculosus (Basidiomycota: Boletales) reveals a divergence of the mating type B locus.</title>
        <authorList>
            <person name="Mujic A.B."/>
            <person name="Kuo A."/>
            <person name="Tritt A."/>
            <person name="Lipzen A."/>
            <person name="Chen C."/>
            <person name="Johnson J."/>
            <person name="Sharma A."/>
            <person name="Barry K."/>
            <person name="Grigoriev I.V."/>
            <person name="Spatafora J.W."/>
        </authorList>
    </citation>
    <scope>NUCLEOTIDE SEQUENCE [LARGE SCALE GENOMIC DNA]</scope>
    <source>
        <strain evidence="1 2">AM-OR11-056</strain>
    </source>
</reference>
<dbReference type="EMBL" id="LVVM01001540">
    <property type="protein sequence ID" value="OJA18339.1"/>
    <property type="molecule type" value="Genomic_DNA"/>
</dbReference>
<protein>
    <submittedName>
        <fullName evidence="1">Uncharacterized protein</fullName>
    </submittedName>
</protein>
<dbReference type="Proteomes" id="UP000183567">
    <property type="component" value="Unassembled WGS sequence"/>
</dbReference>
<name>A0A1J8QEF7_9AGAM</name>
<accession>A0A1J8QEF7</accession>
<dbReference type="OrthoDB" id="2745718at2759"/>
<dbReference type="AlphaFoldDB" id="A0A1J8QEF7"/>
<organism evidence="1 2">
    <name type="scientific">Rhizopogon vesiculosus</name>
    <dbReference type="NCBI Taxonomy" id="180088"/>
    <lineage>
        <taxon>Eukaryota</taxon>
        <taxon>Fungi</taxon>
        <taxon>Dikarya</taxon>
        <taxon>Basidiomycota</taxon>
        <taxon>Agaricomycotina</taxon>
        <taxon>Agaricomycetes</taxon>
        <taxon>Agaricomycetidae</taxon>
        <taxon>Boletales</taxon>
        <taxon>Suillineae</taxon>
        <taxon>Rhizopogonaceae</taxon>
        <taxon>Rhizopogon</taxon>
    </lineage>
</organism>
<evidence type="ECO:0000313" key="1">
    <source>
        <dbReference type="EMBL" id="OJA18339.1"/>
    </source>
</evidence>